<dbReference type="Proteomes" id="UP000805704">
    <property type="component" value="Chromosome 2"/>
</dbReference>
<organism evidence="1 2">
    <name type="scientific">Nibea albiflora</name>
    <name type="common">Yellow drum</name>
    <name type="synonym">Corvina albiflora</name>
    <dbReference type="NCBI Taxonomy" id="240163"/>
    <lineage>
        <taxon>Eukaryota</taxon>
        <taxon>Metazoa</taxon>
        <taxon>Chordata</taxon>
        <taxon>Craniata</taxon>
        <taxon>Vertebrata</taxon>
        <taxon>Euteleostomi</taxon>
        <taxon>Actinopterygii</taxon>
        <taxon>Neopterygii</taxon>
        <taxon>Teleostei</taxon>
        <taxon>Neoteleostei</taxon>
        <taxon>Acanthomorphata</taxon>
        <taxon>Eupercaria</taxon>
        <taxon>Sciaenidae</taxon>
        <taxon>Nibea</taxon>
    </lineage>
</organism>
<accession>A0ACB7EYN8</accession>
<reference evidence="1" key="1">
    <citation type="submission" date="2020-04" db="EMBL/GenBank/DDBJ databases">
        <title>A chromosome-scale assembly and high-density genetic map of the yellow drum (Nibea albiflora) genome.</title>
        <authorList>
            <person name="Xu D."/>
            <person name="Zhang W."/>
            <person name="Chen R."/>
            <person name="Tan P."/>
            <person name="Wang L."/>
            <person name="Song H."/>
            <person name="Tian L."/>
            <person name="Zhu Q."/>
            <person name="Wang B."/>
        </authorList>
    </citation>
    <scope>NUCLEOTIDE SEQUENCE</scope>
    <source>
        <strain evidence="1">ZJHYS-2018</strain>
    </source>
</reference>
<keyword evidence="2" id="KW-1185">Reference proteome</keyword>
<evidence type="ECO:0000313" key="1">
    <source>
        <dbReference type="EMBL" id="KAG8007181.1"/>
    </source>
</evidence>
<comment type="caution">
    <text evidence="1">The sequence shown here is derived from an EMBL/GenBank/DDBJ whole genome shotgun (WGS) entry which is preliminary data.</text>
</comment>
<feature type="non-terminal residue" evidence="1">
    <location>
        <position position="1"/>
    </location>
</feature>
<protein>
    <submittedName>
        <fullName evidence="1">Uncharacterized protein</fullName>
    </submittedName>
</protein>
<sequence>ILDLFFFPAFGGTLQHILVRSLHSLPRLATHRKIDPVKLEMLADSTNVDAVSLQVSEEPLRSSECDGFCHLLANLWAKMRIVGGPVVRLFKQAIS</sequence>
<dbReference type="EMBL" id="CM024790">
    <property type="protein sequence ID" value="KAG8007181.1"/>
    <property type="molecule type" value="Genomic_DNA"/>
</dbReference>
<name>A0ACB7EYN8_NIBAL</name>
<evidence type="ECO:0000313" key="2">
    <source>
        <dbReference type="Proteomes" id="UP000805704"/>
    </source>
</evidence>
<proteinExistence type="predicted"/>
<gene>
    <name evidence="1" type="ORF">GBF38_008299</name>
</gene>